<dbReference type="GO" id="GO:0008270">
    <property type="term" value="F:zinc ion binding"/>
    <property type="evidence" value="ECO:0007669"/>
    <property type="project" value="UniProtKB-KW"/>
</dbReference>
<keyword evidence="4" id="KW-0479">Metal-binding</keyword>
<dbReference type="InterPro" id="IPR051294">
    <property type="entry name" value="HORMA_MeioticProgression"/>
</dbReference>
<evidence type="ECO:0000256" key="5">
    <source>
        <dbReference type="ARBA" id="ARBA00022771"/>
    </source>
</evidence>
<dbReference type="GO" id="GO:0005694">
    <property type="term" value="C:chromosome"/>
    <property type="evidence" value="ECO:0007669"/>
    <property type="project" value="UniProtKB-SubCell"/>
</dbReference>
<evidence type="ECO:0000256" key="2">
    <source>
        <dbReference type="ARBA" id="ARBA00004286"/>
    </source>
</evidence>
<name>A0A0C3SES6_PHLG1</name>
<dbReference type="Gene3D" id="3.30.900.10">
    <property type="entry name" value="HORMA domain"/>
    <property type="match status" value="1"/>
</dbReference>
<dbReference type="GO" id="GO:0051598">
    <property type="term" value="P:meiotic recombination checkpoint signaling"/>
    <property type="evidence" value="ECO:0007669"/>
    <property type="project" value="TreeGrafter"/>
</dbReference>
<dbReference type="AlphaFoldDB" id="A0A0C3SES6"/>
<comment type="subcellular location">
    <subcellularLocation>
        <location evidence="2">Chromosome</location>
    </subcellularLocation>
    <subcellularLocation>
        <location evidence="1">Nucleus</location>
    </subcellularLocation>
</comment>
<dbReference type="InterPro" id="IPR036570">
    <property type="entry name" value="HORMA_dom_sf"/>
</dbReference>
<dbReference type="GO" id="GO:0007130">
    <property type="term" value="P:synaptonemal complex assembly"/>
    <property type="evidence" value="ECO:0007669"/>
    <property type="project" value="TreeGrafter"/>
</dbReference>
<protein>
    <recommendedName>
        <fullName evidence="10">HORMA domain-containing protein</fullName>
    </recommendedName>
</protein>
<evidence type="ECO:0000256" key="7">
    <source>
        <dbReference type="ARBA" id="ARBA00023242"/>
    </source>
</evidence>
<evidence type="ECO:0000259" key="10">
    <source>
        <dbReference type="PROSITE" id="PS50815"/>
    </source>
</evidence>
<organism evidence="11 12">
    <name type="scientific">Phlebiopsis gigantea (strain 11061_1 CR5-6)</name>
    <name type="common">White-rot fungus</name>
    <name type="synonym">Peniophora gigantea</name>
    <dbReference type="NCBI Taxonomy" id="745531"/>
    <lineage>
        <taxon>Eukaryota</taxon>
        <taxon>Fungi</taxon>
        <taxon>Dikarya</taxon>
        <taxon>Basidiomycota</taxon>
        <taxon>Agaricomycotina</taxon>
        <taxon>Agaricomycetes</taxon>
        <taxon>Polyporales</taxon>
        <taxon>Phanerochaetaceae</taxon>
        <taxon>Phlebiopsis</taxon>
    </lineage>
</organism>
<dbReference type="Proteomes" id="UP000053257">
    <property type="component" value="Unassembled WGS sequence"/>
</dbReference>
<dbReference type="EMBL" id="KN840450">
    <property type="protein sequence ID" value="KIP10850.1"/>
    <property type="molecule type" value="Genomic_DNA"/>
</dbReference>
<dbReference type="PROSITE" id="PS01359">
    <property type="entry name" value="ZF_PHD_1"/>
    <property type="match status" value="1"/>
</dbReference>
<feature type="domain" description="HORMA" evidence="10">
    <location>
        <begin position="1"/>
        <end position="187"/>
    </location>
</feature>
<evidence type="ECO:0000256" key="6">
    <source>
        <dbReference type="ARBA" id="ARBA00022833"/>
    </source>
</evidence>
<proteinExistence type="predicted"/>
<evidence type="ECO:0000256" key="4">
    <source>
        <dbReference type="ARBA" id="ARBA00022723"/>
    </source>
</evidence>
<dbReference type="InterPro" id="IPR019786">
    <property type="entry name" value="Zinc_finger_PHD-type_CS"/>
</dbReference>
<dbReference type="PANTHER" id="PTHR48225:SF7">
    <property type="entry name" value="MEIOSIS-SPECIFIC PROTEIN HOP1"/>
    <property type="match status" value="1"/>
</dbReference>
<dbReference type="PANTHER" id="PTHR48225">
    <property type="entry name" value="HORMA DOMAIN-CONTAINING PROTEIN 1"/>
    <property type="match status" value="1"/>
</dbReference>
<evidence type="ECO:0000256" key="8">
    <source>
        <dbReference type="ARBA" id="ARBA00023254"/>
    </source>
</evidence>
<reference evidence="11 12" key="1">
    <citation type="journal article" date="2014" name="PLoS Genet.">
        <title>Analysis of the Phlebiopsis gigantea genome, transcriptome and secretome provides insight into its pioneer colonization strategies of wood.</title>
        <authorList>
            <person name="Hori C."/>
            <person name="Ishida T."/>
            <person name="Igarashi K."/>
            <person name="Samejima M."/>
            <person name="Suzuki H."/>
            <person name="Master E."/>
            <person name="Ferreira P."/>
            <person name="Ruiz-Duenas F.J."/>
            <person name="Held B."/>
            <person name="Canessa P."/>
            <person name="Larrondo L.F."/>
            <person name="Schmoll M."/>
            <person name="Druzhinina I.S."/>
            <person name="Kubicek C.P."/>
            <person name="Gaskell J.A."/>
            <person name="Kersten P."/>
            <person name="St John F."/>
            <person name="Glasner J."/>
            <person name="Sabat G."/>
            <person name="Splinter BonDurant S."/>
            <person name="Syed K."/>
            <person name="Yadav J."/>
            <person name="Mgbeahuruike A.C."/>
            <person name="Kovalchuk A."/>
            <person name="Asiegbu F.O."/>
            <person name="Lackner G."/>
            <person name="Hoffmeister D."/>
            <person name="Rencoret J."/>
            <person name="Gutierrez A."/>
            <person name="Sun H."/>
            <person name="Lindquist E."/>
            <person name="Barry K."/>
            <person name="Riley R."/>
            <person name="Grigoriev I.V."/>
            <person name="Henrissat B."/>
            <person name="Kues U."/>
            <person name="Berka R.M."/>
            <person name="Martinez A.T."/>
            <person name="Covert S.F."/>
            <person name="Blanchette R.A."/>
            <person name="Cullen D."/>
        </authorList>
    </citation>
    <scope>NUCLEOTIDE SEQUENCE [LARGE SCALE GENOMIC DNA]</scope>
    <source>
        <strain evidence="11 12">11061_1 CR5-6</strain>
    </source>
</reference>
<evidence type="ECO:0000313" key="11">
    <source>
        <dbReference type="EMBL" id="KIP10850.1"/>
    </source>
</evidence>
<dbReference type="InterPro" id="IPR011011">
    <property type="entry name" value="Znf_FYVE_PHD"/>
</dbReference>
<evidence type="ECO:0000256" key="3">
    <source>
        <dbReference type="ARBA" id="ARBA00022454"/>
    </source>
</evidence>
<keyword evidence="8" id="KW-0469">Meiosis</keyword>
<feature type="region of interest" description="Disordered" evidence="9">
    <location>
        <begin position="569"/>
        <end position="588"/>
    </location>
</feature>
<dbReference type="Gene3D" id="3.30.40.10">
    <property type="entry name" value="Zinc/RING finger domain, C3HC4 (zinc finger)"/>
    <property type="match status" value="1"/>
</dbReference>
<keyword evidence="12" id="KW-1185">Reference proteome</keyword>
<dbReference type="InterPro" id="IPR013083">
    <property type="entry name" value="Znf_RING/FYVE/PHD"/>
</dbReference>
<gene>
    <name evidence="11" type="ORF">PHLGIDRAFT_64843</name>
</gene>
<keyword evidence="7" id="KW-0539">Nucleus</keyword>
<dbReference type="PROSITE" id="PS50815">
    <property type="entry name" value="HORMA"/>
    <property type="match status" value="1"/>
</dbReference>
<dbReference type="STRING" id="745531.A0A0C3SES6"/>
<feature type="region of interest" description="Disordered" evidence="9">
    <location>
        <begin position="338"/>
        <end position="364"/>
    </location>
</feature>
<dbReference type="GO" id="GO:0005634">
    <property type="term" value="C:nucleus"/>
    <property type="evidence" value="ECO:0007669"/>
    <property type="project" value="UniProtKB-SubCell"/>
</dbReference>
<evidence type="ECO:0000313" key="12">
    <source>
        <dbReference type="Proteomes" id="UP000053257"/>
    </source>
</evidence>
<evidence type="ECO:0000256" key="9">
    <source>
        <dbReference type="SAM" id="MobiDB-lite"/>
    </source>
</evidence>
<keyword evidence="3" id="KW-0158">Chromosome</keyword>
<accession>A0A0C3SES6</accession>
<dbReference type="HOGENOM" id="CLU_014668_0_0_1"/>
<dbReference type="InterPro" id="IPR003511">
    <property type="entry name" value="HORMA_dom"/>
</dbReference>
<dbReference type="OrthoDB" id="1928087at2759"/>
<evidence type="ECO:0000256" key="1">
    <source>
        <dbReference type="ARBA" id="ARBA00004123"/>
    </source>
</evidence>
<keyword evidence="5" id="KW-0863">Zinc-finger</keyword>
<sequence>MTVTRGFTEEADRLLDYLENGIFDALQKQYLRSFIFAIYLDSEDPNNIVEAYTFNFHYYTMPGSNIPIPVMSLGDDLMKLSISGKKNVNDPVADATRKGKLPTLGETLIKNLIQATTQMDALPRRRFATFKLFYHDHTPDDYEPPHFRAGDSKKDRWYFTTHEQGEVPEKCSVGRVQTGWHGVDVRVASVSGYLPSAEDNNAPFMGTTVTDGNAIAGPPLTPAEEVETRRQQNEVQVQDALNRRIAWDAEEGLSDLDAEGEIDDGDESQTLGIWKMSAAGMEFVTPMGLIDDDGNLVPLPKEEAVDKDATPTEEALFQGIQEKVPRHVGQLVSRREKRSKYFRSESLPPSDPLGLSVPSSASFHDDETVDTQMLKEQIMAHRQMDEDTDMLDTDTQAQPYLLPEEDTIRSFTASKPSVEVVPDSQPDVAMDRTEDDHVNCECGVSVEDCECLFCDSGCHRWYHTWCMGYHSDNIPEKFTCFDCRVHADRNWDLINVHGLHAPMIAKFKDLALFRRAIKIFEQQNPEGLSAFTKAIGCEPLVAGQVFKRLENKGITTAVHYLICETGKQTRSRKGTRSTRKQPARRRTAQKHKYIFNRGIIQDETYQDYFNPDPEVEKRLLGLEELVCGPDIFTVRRSLWNADSNPTATEEKDGS</sequence>
<dbReference type="SUPFAM" id="SSF56019">
    <property type="entry name" value="The spindle assembly checkpoint protein mad2"/>
    <property type="match status" value="1"/>
</dbReference>
<dbReference type="Pfam" id="PF02301">
    <property type="entry name" value="HORMA"/>
    <property type="match status" value="1"/>
</dbReference>
<dbReference type="SUPFAM" id="SSF57903">
    <property type="entry name" value="FYVE/PHD zinc finger"/>
    <property type="match status" value="1"/>
</dbReference>
<keyword evidence="6" id="KW-0862">Zinc</keyword>